<proteinExistence type="predicted"/>
<feature type="compositionally biased region" description="Polar residues" evidence="2">
    <location>
        <begin position="477"/>
        <end position="492"/>
    </location>
</feature>
<feature type="compositionally biased region" description="Basic residues" evidence="2">
    <location>
        <begin position="1"/>
        <end position="12"/>
    </location>
</feature>
<reference evidence="3" key="1">
    <citation type="submission" date="2021-02" db="EMBL/GenBank/DDBJ databases">
        <authorList>
            <person name="Bekaert M."/>
        </authorList>
    </citation>
    <scope>NUCLEOTIDE SEQUENCE</scope>
    <source>
        <strain evidence="3">IoA-00</strain>
    </source>
</reference>
<feature type="compositionally biased region" description="Polar residues" evidence="2">
    <location>
        <begin position="539"/>
        <end position="550"/>
    </location>
</feature>
<dbReference type="PANTHER" id="PTHR15127">
    <property type="entry name" value="HEAVYWEIGHT, ISOFORM A"/>
    <property type="match status" value="1"/>
</dbReference>
<feature type="compositionally biased region" description="Polar residues" evidence="2">
    <location>
        <begin position="299"/>
        <end position="312"/>
    </location>
</feature>
<feature type="region of interest" description="Disordered" evidence="2">
    <location>
        <begin position="536"/>
        <end position="592"/>
    </location>
</feature>
<keyword evidence="1" id="KW-0727">SH2 domain</keyword>
<feature type="region of interest" description="Disordered" evidence="2">
    <location>
        <begin position="334"/>
        <end position="366"/>
    </location>
</feature>
<dbReference type="InterPro" id="IPR000980">
    <property type="entry name" value="SH2"/>
</dbReference>
<dbReference type="PANTHER" id="PTHR15127:SF32">
    <property type="entry name" value="HEAVYWEIGHT, ISOFORM A"/>
    <property type="match status" value="1"/>
</dbReference>
<evidence type="ECO:0000256" key="1">
    <source>
        <dbReference type="ARBA" id="ARBA00022999"/>
    </source>
</evidence>
<feature type="compositionally biased region" description="Basic and acidic residues" evidence="2">
    <location>
        <begin position="575"/>
        <end position="585"/>
    </location>
</feature>
<evidence type="ECO:0000313" key="4">
    <source>
        <dbReference type="Proteomes" id="UP000675881"/>
    </source>
</evidence>
<dbReference type="Proteomes" id="UP000675881">
    <property type="component" value="Chromosome 4"/>
</dbReference>
<feature type="compositionally biased region" description="Acidic residues" evidence="2">
    <location>
        <begin position="38"/>
        <end position="59"/>
    </location>
</feature>
<feature type="region of interest" description="Disordered" evidence="2">
    <location>
        <begin position="464"/>
        <end position="507"/>
    </location>
</feature>
<dbReference type="SMART" id="SM00252">
    <property type="entry name" value="SH2"/>
    <property type="match status" value="1"/>
</dbReference>
<dbReference type="PROSITE" id="PS50001">
    <property type="entry name" value="SH2"/>
    <property type="match status" value="1"/>
</dbReference>
<feature type="compositionally biased region" description="Low complexity" evidence="2">
    <location>
        <begin position="551"/>
        <end position="574"/>
    </location>
</feature>
<name>A0A7R8CSZ7_LEPSM</name>
<dbReference type="SUPFAM" id="SSF55550">
    <property type="entry name" value="SH2 domain"/>
    <property type="match status" value="1"/>
</dbReference>
<dbReference type="OrthoDB" id="5914531at2759"/>
<evidence type="ECO:0000313" key="3">
    <source>
        <dbReference type="EMBL" id="CAF2918864.1"/>
    </source>
</evidence>
<dbReference type="GO" id="GO:0001784">
    <property type="term" value="F:phosphotyrosine residue binding"/>
    <property type="evidence" value="ECO:0007669"/>
    <property type="project" value="TreeGrafter"/>
</dbReference>
<protein>
    <submittedName>
        <fullName evidence="3">(salmon louse) hypothetical protein</fullName>
    </submittedName>
</protein>
<dbReference type="AlphaFoldDB" id="A0A7R8CSZ7"/>
<gene>
    <name evidence="3" type="ORF">LSAA_8587</name>
</gene>
<dbReference type="PRINTS" id="PR00401">
    <property type="entry name" value="SH2DOMAIN"/>
</dbReference>
<organism evidence="3 4">
    <name type="scientific">Lepeophtheirus salmonis</name>
    <name type="common">Salmon louse</name>
    <name type="synonym">Caligus salmonis</name>
    <dbReference type="NCBI Taxonomy" id="72036"/>
    <lineage>
        <taxon>Eukaryota</taxon>
        <taxon>Metazoa</taxon>
        <taxon>Ecdysozoa</taxon>
        <taxon>Arthropoda</taxon>
        <taxon>Crustacea</taxon>
        <taxon>Multicrustacea</taxon>
        <taxon>Hexanauplia</taxon>
        <taxon>Copepoda</taxon>
        <taxon>Siphonostomatoida</taxon>
        <taxon>Caligidae</taxon>
        <taxon>Lepeophtheirus</taxon>
    </lineage>
</organism>
<dbReference type="InterPro" id="IPR036860">
    <property type="entry name" value="SH2_dom_sf"/>
</dbReference>
<accession>A0A7R8CSZ7</accession>
<feature type="region of interest" description="Disordered" evidence="2">
    <location>
        <begin position="262"/>
        <end position="281"/>
    </location>
</feature>
<feature type="region of interest" description="Disordered" evidence="2">
    <location>
        <begin position="1"/>
        <end position="78"/>
    </location>
</feature>
<dbReference type="InterPro" id="IPR051846">
    <property type="entry name" value="SH2_domain_adapters"/>
</dbReference>
<dbReference type="Gene3D" id="3.30.505.10">
    <property type="entry name" value="SH2 domain"/>
    <property type="match status" value="1"/>
</dbReference>
<keyword evidence="4" id="KW-1185">Reference proteome</keyword>
<dbReference type="Pfam" id="PF00017">
    <property type="entry name" value="SH2"/>
    <property type="match status" value="1"/>
</dbReference>
<feature type="region of interest" description="Disordered" evidence="2">
    <location>
        <begin position="288"/>
        <end position="312"/>
    </location>
</feature>
<dbReference type="EMBL" id="HG994583">
    <property type="protein sequence ID" value="CAF2918864.1"/>
    <property type="molecule type" value="Genomic_DNA"/>
</dbReference>
<evidence type="ECO:0000256" key="2">
    <source>
        <dbReference type="SAM" id="MobiDB-lite"/>
    </source>
</evidence>
<sequence length="713" mass="80040">MEVFRKVLRRRPEKSGDDSLSTELGALTLHAPDRKDDLDDPAEGSEDEEEGEEEEEEDEFSRSSRWPSTTFKCVAGPGPKIKLLRSSLNEKRPRNEVARSNSFRFEKYEREPPAPSTLSSKVRVSDDYMTPKDFVNKSILPRLLEEDSSHNIPGNGKNDLINDILHRIAKNNGNDLYLELQYSDPSDSKLYTQPGTDPDDMVYKLYVGDEEYYCRPYKQSRTPFKRRDDASDVSTFYEDVVPHHISSDGRCVTIISVSNSTPVGSKPIPPPPPISRSITPCNRSITESPTITTSEASSDRGSFTSKTPTVSHTINNEPLYENLDFHRVKISVPGGGGGNPIIRNRRHMTPTRPRAKDDSVSSVDGGGDKKFEKFGYSRNEVWNWLYTEDENGQREQSIYSVPSRKKPSVLPESSVEEVIEEEPAKGEVEFSPHEFYSASTRLEHLNLEGFESFVSNTLEKVMAKRKKKTPIPKPVRTTKQPTIQQHQSSITHSKPAAPEPPIPTSNYCNTSKCSSTINSHHSPKFKILESIRSSSQSSHLYHQTNSRTCVNNNNINSINKQLTGSSGQSSVGSESLHHPLKKDSEGGSSGSTLGKPYQILEIYGNNSLYDIPKLSSVPSPMALSAATWIQPNISLDRQEWFHGSITRVEAESVLRLHKEGSYLVRNSESSRQDYSLSLKSSHGFMHMRIQKDPKNPSKYILGQFSKPLTLFLK</sequence>